<feature type="region of interest" description="Disordered" evidence="10">
    <location>
        <begin position="405"/>
        <end position="427"/>
    </location>
</feature>
<dbReference type="SUPFAM" id="SSF56112">
    <property type="entry name" value="Protein kinase-like (PK-like)"/>
    <property type="match status" value="1"/>
</dbReference>
<dbReference type="InterPro" id="IPR008266">
    <property type="entry name" value="Tyr_kinase_AS"/>
</dbReference>
<evidence type="ECO:0000256" key="9">
    <source>
        <dbReference type="PROSITE-ProRule" id="PRU10141"/>
    </source>
</evidence>
<proteinExistence type="predicted"/>
<keyword evidence="11" id="KW-0472">Membrane</keyword>
<dbReference type="GO" id="GO:0004674">
    <property type="term" value="F:protein serine/threonine kinase activity"/>
    <property type="evidence" value="ECO:0007669"/>
    <property type="project" value="UniProtKB-KW"/>
</dbReference>
<dbReference type="GO" id="GO:0005524">
    <property type="term" value="F:ATP binding"/>
    <property type="evidence" value="ECO:0007669"/>
    <property type="project" value="UniProtKB-UniRule"/>
</dbReference>
<reference evidence="14" key="1">
    <citation type="submission" date="2016-10" db="EMBL/GenBank/DDBJ databases">
        <title>Comparative genomics uncovers the prolific and rare metabolic potential of the cyanobacterial genus Moorea.</title>
        <authorList>
            <person name="Leao T."/>
            <person name="Castelao G."/>
            <person name="Korobeynikov A."/>
            <person name="Monroe E.A."/>
            <person name="Podell S."/>
            <person name="Glukhov E."/>
            <person name="Allen E."/>
            <person name="Gerwick W.H."/>
            <person name="Gerwick L."/>
        </authorList>
    </citation>
    <scope>NUCLEOTIDE SEQUENCE [LARGE SCALE GENOMIC DNA]</scope>
    <source>
        <strain evidence="14">JHB</strain>
    </source>
</reference>
<feature type="binding site" evidence="9">
    <location>
        <position position="73"/>
    </location>
    <ligand>
        <name>ATP</name>
        <dbReference type="ChEBI" id="CHEBI:30616"/>
    </ligand>
</feature>
<evidence type="ECO:0000313" key="13">
    <source>
        <dbReference type="EMBL" id="AOY79581.1"/>
    </source>
</evidence>
<evidence type="ECO:0000256" key="3">
    <source>
        <dbReference type="ARBA" id="ARBA00022679"/>
    </source>
</evidence>
<gene>
    <name evidence="13" type="ORF">BJP36_06260</name>
</gene>
<keyword evidence="11" id="KW-1133">Transmembrane helix</keyword>
<keyword evidence="6 9" id="KW-0067">ATP-binding</keyword>
<evidence type="ECO:0000256" key="1">
    <source>
        <dbReference type="ARBA" id="ARBA00012513"/>
    </source>
</evidence>
<evidence type="ECO:0000256" key="8">
    <source>
        <dbReference type="ARBA" id="ARBA00048679"/>
    </source>
</evidence>
<dbReference type="Proteomes" id="UP000176944">
    <property type="component" value="Chromosome"/>
</dbReference>
<evidence type="ECO:0000256" key="11">
    <source>
        <dbReference type="SAM" id="Phobius"/>
    </source>
</evidence>
<evidence type="ECO:0000259" key="12">
    <source>
        <dbReference type="PROSITE" id="PS50011"/>
    </source>
</evidence>
<keyword evidence="2 13" id="KW-0723">Serine/threonine-protein kinase</keyword>
<evidence type="ECO:0000256" key="10">
    <source>
        <dbReference type="SAM" id="MobiDB-lite"/>
    </source>
</evidence>
<dbReference type="EC" id="2.7.11.1" evidence="1"/>
<comment type="catalytic activity">
    <reaction evidence="7">
        <text>L-threonyl-[protein] + ATP = O-phospho-L-threonyl-[protein] + ADP + H(+)</text>
        <dbReference type="Rhea" id="RHEA:46608"/>
        <dbReference type="Rhea" id="RHEA-COMP:11060"/>
        <dbReference type="Rhea" id="RHEA-COMP:11605"/>
        <dbReference type="ChEBI" id="CHEBI:15378"/>
        <dbReference type="ChEBI" id="CHEBI:30013"/>
        <dbReference type="ChEBI" id="CHEBI:30616"/>
        <dbReference type="ChEBI" id="CHEBI:61977"/>
        <dbReference type="ChEBI" id="CHEBI:456216"/>
        <dbReference type="EC" id="2.7.11.1"/>
    </reaction>
</comment>
<dbReference type="InterPro" id="IPR017441">
    <property type="entry name" value="Protein_kinase_ATP_BS"/>
</dbReference>
<evidence type="ECO:0000256" key="6">
    <source>
        <dbReference type="ARBA" id="ARBA00022840"/>
    </source>
</evidence>
<dbReference type="Gene3D" id="2.60.120.380">
    <property type="match status" value="1"/>
</dbReference>
<evidence type="ECO:0000256" key="4">
    <source>
        <dbReference type="ARBA" id="ARBA00022741"/>
    </source>
</evidence>
<organism evidence="13 14">
    <name type="scientific">Moorena producens (strain JHB)</name>
    <dbReference type="NCBI Taxonomy" id="1454205"/>
    <lineage>
        <taxon>Bacteria</taxon>
        <taxon>Bacillati</taxon>
        <taxon>Cyanobacteriota</taxon>
        <taxon>Cyanophyceae</taxon>
        <taxon>Coleofasciculales</taxon>
        <taxon>Coleofasciculaceae</taxon>
        <taxon>Moorena</taxon>
    </lineage>
</organism>
<sequence length="678" mass="76403">MTPLYCSKGHENPNDNKFCRVCGEMLPSLAKTFDTGKILGGRYRIVRELGHGGFGRTYLAQDLNRFNELCVLKEFAPQVQGNHALQKAEELFEREAGVLYRLQHPQIPQFRELFQVQQQDKGTLLLVQDYVEGQTYRALLEARRPQGLRFSEAEVTQLLIQILPVLEYIHFMRVIHRDISPDNLILRSTDGLPVLIDFGGVKEVAANVASKFLGSKVAGQNKPIITRLGKVGYAPPEQMQGGSVFPHSDLYALGATILVLVTGQEPQQIIDPNTLTWNWRREISLSSTLGRILDKMLQPRPGERYQNAKEVLRDLTTHLQFASDPQSAPSPPQTKPTLAVAPGSKPVAVNQPATPATRTPLSTFTNNTVLDWLGKVVLVSVLAAAVFGFTFWATNWWFTFRRPKPEPSPKESPIGQPDIKPPSWFPSNEEKRKELLEQRRANLEINDKFYVQLVNEAFWNKYPNRQKRQLGTGSEDAQLREEWDKLAFELLTQIELLNLSRTARKRLGSYGQADLTRWKQQVNQLRLSSRAAYDIADSKFFHKFPDQRGEKFIDKSIGQVWQGIVGDTIEALKSGKALQRIEFAPGAVIQQVSGTLEPGDGKAFTAKLSGGQVMEVRLATDVNALFSVYGPSRKTTLLEDSNERYWIGDLPASGFYEFVVVSQASQPINYRLNLRVED</sequence>
<keyword evidence="11" id="KW-0812">Transmembrane</keyword>
<dbReference type="EMBL" id="CP017708">
    <property type="protein sequence ID" value="AOY79581.1"/>
    <property type="molecule type" value="Genomic_DNA"/>
</dbReference>
<protein>
    <recommendedName>
        <fullName evidence="1">non-specific serine/threonine protein kinase</fullName>
        <ecNumber evidence="1">2.7.11.1</ecNumber>
    </recommendedName>
</protein>
<name>A0A1D9FW57_MOOP1</name>
<dbReference type="AlphaFoldDB" id="A0A1D9FW57"/>
<dbReference type="InterPro" id="IPR000719">
    <property type="entry name" value="Prot_kinase_dom"/>
</dbReference>
<accession>A0A1D9FW57</accession>
<feature type="transmembrane region" description="Helical" evidence="11">
    <location>
        <begin position="372"/>
        <end position="398"/>
    </location>
</feature>
<evidence type="ECO:0000256" key="7">
    <source>
        <dbReference type="ARBA" id="ARBA00047899"/>
    </source>
</evidence>
<dbReference type="InterPro" id="IPR011009">
    <property type="entry name" value="Kinase-like_dom_sf"/>
</dbReference>
<evidence type="ECO:0000313" key="14">
    <source>
        <dbReference type="Proteomes" id="UP000176944"/>
    </source>
</evidence>
<dbReference type="CDD" id="cd14014">
    <property type="entry name" value="STKc_PknB_like"/>
    <property type="match status" value="1"/>
</dbReference>
<dbReference type="PANTHER" id="PTHR24363">
    <property type="entry name" value="SERINE/THREONINE PROTEIN KINASE"/>
    <property type="match status" value="1"/>
</dbReference>
<feature type="region of interest" description="Disordered" evidence="10">
    <location>
        <begin position="322"/>
        <end position="358"/>
    </location>
</feature>
<dbReference type="PROSITE" id="PS50011">
    <property type="entry name" value="PROTEIN_KINASE_DOM"/>
    <property type="match status" value="1"/>
</dbReference>
<keyword evidence="4 9" id="KW-0547">Nucleotide-binding</keyword>
<dbReference type="Gene3D" id="1.10.510.10">
    <property type="entry name" value="Transferase(Phosphotransferase) domain 1"/>
    <property type="match status" value="1"/>
</dbReference>
<feature type="domain" description="Protein kinase" evidence="12">
    <location>
        <begin position="43"/>
        <end position="321"/>
    </location>
</feature>
<dbReference type="PROSITE" id="PS00107">
    <property type="entry name" value="PROTEIN_KINASE_ATP"/>
    <property type="match status" value="1"/>
</dbReference>
<keyword evidence="3" id="KW-0808">Transferase</keyword>
<dbReference type="Gene3D" id="3.30.200.20">
    <property type="entry name" value="Phosphorylase Kinase, domain 1"/>
    <property type="match status" value="1"/>
</dbReference>
<evidence type="ECO:0000256" key="2">
    <source>
        <dbReference type="ARBA" id="ARBA00022527"/>
    </source>
</evidence>
<evidence type="ECO:0000256" key="5">
    <source>
        <dbReference type="ARBA" id="ARBA00022777"/>
    </source>
</evidence>
<dbReference type="PROSITE" id="PS00109">
    <property type="entry name" value="PROTEIN_KINASE_TYR"/>
    <property type="match status" value="1"/>
</dbReference>
<comment type="catalytic activity">
    <reaction evidence="8">
        <text>L-seryl-[protein] + ATP = O-phospho-L-seryl-[protein] + ADP + H(+)</text>
        <dbReference type="Rhea" id="RHEA:17989"/>
        <dbReference type="Rhea" id="RHEA-COMP:9863"/>
        <dbReference type="Rhea" id="RHEA-COMP:11604"/>
        <dbReference type="ChEBI" id="CHEBI:15378"/>
        <dbReference type="ChEBI" id="CHEBI:29999"/>
        <dbReference type="ChEBI" id="CHEBI:30616"/>
        <dbReference type="ChEBI" id="CHEBI:83421"/>
        <dbReference type="ChEBI" id="CHEBI:456216"/>
        <dbReference type="EC" id="2.7.11.1"/>
    </reaction>
</comment>
<keyword evidence="5 13" id="KW-0418">Kinase</keyword>
<dbReference type="PANTHER" id="PTHR24363:SF0">
    <property type="entry name" value="SERINE_THREONINE KINASE LIKE DOMAIN CONTAINING 1"/>
    <property type="match status" value="1"/>
</dbReference>
<dbReference type="Pfam" id="PF00069">
    <property type="entry name" value="Pkinase"/>
    <property type="match status" value="1"/>
</dbReference>